<comment type="caution">
    <text evidence="8">The sequence shown here is derived from an EMBL/GenBank/DDBJ whole genome shotgun (WGS) entry which is preliminary data.</text>
</comment>
<dbReference type="PANTHER" id="PTHR33452">
    <property type="entry name" value="OXIDOREDUCTASE CATD-RELATED"/>
    <property type="match status" value="1"/>
</dbReference>
<dbReference type="GO" id="GO:0005886">
    <property type="term" value="C:plasma membrane"/>
    <property type="evidence" value="ECO:0007669"/>
    <property type="project" value="UniProtKB-SubCell"/>
</dbReference>
<dbReference type="OrthoDB" id="280866at2"/>
<comment type="similarity">
    <text evidence="2">Belongs to the DoxX family.</text>
</comment>
<dbReference type="eggNOG" id="COG2259">
    <property type="taxonomic scope" value="Bacteria"/>
</dbReference>
<organism evidence="8 9">
    <name type="scientific">Lysobacter defluvii IMMIB APB-9 = DSM 18482</name>
    <dbReference type="NCBI Taxonomy" id="1385515"/>
    <lineage>
        <taxon>Bacteria</taxon>
        <taxon>Pseudomonadati</taxon>
        <taxon>Pseudomonadota</taxon>
        <taxon>Gammaproteobacteria</taxon>
        <taxon>Lysobacterales</taxon>
        <taxon>Lysobacteraceae</taxon>
        <taxon>Novilysobacter</taxon>
    </lineage>
</organism>
<keyword evidence="6 7" id="KW-0472">Membrane</keyword>
<keyword evidence="4 7" id="KW-0812">Transmembrane</keyword>
<evidence type="ECO:0000256" key="7">
    <source>
        <dbReference type="SAM" id="Phobius"/>
    </source>
</evidence>
<keyword evidence="5 7" id="KW-1133">Transmembrane helix</keyword>
<dbReference type="AlphaFoldDB" id="A0A0A0M8V4"/>
<comment type="subcellular location">
    <subcellularLocation>
        <location evidence="1">Cell membrane</location>
        <topology evidence="1">Multi-pass membrane protein</topology>
    </subcellularLocation>
</comment>
<evidence type="ECO:0000313" key="8">
    <source>
        <dbReference type="EMBL" id="KGO99475.1"/>
    </source>
</evidence>
<dbReference type="Pfam" id="PF07681">
    <property type="entry name" value="DoxX"/>
    <property type="match status" value="1"/>
</dbReference>
<dbReference type="PANTHER" id="PTHR33452:SF1">
    <property type="entry name" value="INNER MEMBRANE PROTEIN YPHA-RELATED"/>
    <property type="match status" value="1"/>
</dbReference>
<sequence>MNPALQQDLARLLLRVTLGILILLHGIAKLDGGLAPIVGMVERAGFPGVLGYAVLIGEILAPLMLIAGFHARIGGLLVAVNMLVAVFLAHMGELGSLGRTGGWALELQAMFFVSGVVVALTGPGRFSVNGR</sequence>
<evidence type="ECO:0000256" key="4">
    <source>
        <dbReference type="ARBA" id="ARBA00022692"/>
    </source>
</evidence>
<dbReference type="STRING" id="1385515.GCA_000423325_02151"/>
<evidence type="ECO:0000313" key="9">
    <source>
        <dbReference type="Proteomes" id="UP000030003"/>
    </source>
</evidence>
<evidence type="ECO:0000256" key="3">
    <source>
        <dbReference type="ARBA" id="ARBA00022475"/>
    </source>
</evidence>
<feature type="transmembrane region" description="Helical" evidence="7">
    <location>
        <begin position="48"/>
        <end position="66"/>
    </location>
</feature>
<feature type="transmembrane region" description="Helical" evidence="7">
    <location>
        <begin position="12"/>
        <end position="28"/>
    </location>
</feature>
<dbReference type="InterPro" id="IPR051907">
    <property type="entry name" value="DoxX-like_oxidoreductase"/>
</dbReference>
<evidence type="ECO:0000256" key="2">
    <source>
        <dbReference type="ARBA" id="ARBA00006679"/>
    </source>
</evidence>
<dbReference type="InterPro" id="IPR032808">
    <property type="entry name" value="DoxX"/>
</dbReference>
<keyword evidence="3" id="KW-1003">Cell membrane</keyword>
<dbReference type="RefSeq" id="WP_027070190.1">
    <property type="nucleotide sequence ID" value="NZ_AUHT01000011.1"/>
</dbReference>
<dbReference type="Proteomes" id="UP000030003">
    <property type="component" value="Unassembled WGS sequence"/>
</dbReference>
<protein>
    <submittedName>
        <fullName evidence="8">GntR family transcriptional regulator</fullName>
    </submittedName>
</protein>
<feature type="transmembrane region" description="Helical" evidence="7">
    <location>
        <begin position="73"/>
        <end position="91"/>
    </location>
</feature>
<evidence type="ECO:0000256" key="1">
    <source>
        <dbReference type="ARBA" id="ARBA00004651"/>
    </source>
</evidence>
<accession>A0A0A0M8V4</accession>
<reference evidence="8 9" key="1">
    <citation type="submission" date="2013-08" db="EMBL/GenBank/DDBJ databases">
        <title>Genomic analysis of Lysobacter defluvii.</title>
        <authorList>
            <person name="Wang Q."/>
            <person name="Wang G."/>
        </authorList>
    </citation>
    <scope>NUCLEOTIDE SEQUENCE [LARGE SCALE GENOMIC DNA]</scope>
    <source>
        <strain evidence="8 9">IMMIB APB-9</strain>
    </source>
</reference>
<evidence type="ECO:0000256" key="6">
    <source>
        <dbReference type="ARBA" id="ARBA00023136"/>
    </source>
</evidence>
<dbReference type="EMBL" id="AVBH01000014">
    <property type="protein sequence ID" value="KGO99475.1"/>
    <property type="molecule type" value="Genomic_DNA"/>
</dbReference>
<keyword evidence="9" id="KW-1185">Reference proteome</keyword>
<feature type="transmembrane region" description="Helical" evidence="7">
    <location>
        <begin position="103"/>
        <end position="122"/>
    </location>
</feature>
<gene>
    <name evidence="8" type="ORF">N791_03270</name>
</gene>
<evidence type="ECO:0000256" key="5">
    <source>
        <dbReference type="ARBA" id="ARBA00022989"/>
    </source>
</evidence>
<proteinExistence type="inferred from homology"/>
<name>A0A0A0M8V4_9GAMM</name>